<dbReference type="InterPro" id="IPR002213">
    <property type="entry name" value="UDP_glucos_trans"/>
</dbReference>
<dbReference type="PANTHER" id="PTHR48044">
    <property type="entry name" value="GLYCOSYLTRANSFERASE"/>
    <property type="match status" value="1"/>
</dbReference>
<evidence type="ECO:0000313" key="2">
    <source>
        <dbReference type="EMBL" id="KAK6122959.1"/>
    </source>
</evidence>
<comment type="caution">
    <text evidence="2">The sequence shown here is derived from an EMBL/GenBank/DDBJ whole genome shotgun (WGS) entry which is preliminary data.</text>
</comment>
<protein>
    <submittedName>
        <fullName evidence="2">Uncharacterized protein</fullName>
    </submittedName>
</protein>
<dbReference type="Gene3D" id="3.40.50.2000">
    <property type="entry name" value="Glycogen Phosphorylase B"/>
    <property type="match status" value="3"/>
</dbReference>
<dbReference type="EMBL" id="JABTTQ020002619">
    <property type="protein sequence ID" value="KAK6122959.1"/>
    <property type="molecule type" value="Genomic_DNA"/>
</dbReference>
<dbReference type="Proteomes" id="UP001318860">
    <property type="component" value="Unassembled WGS sequence"/>
</dbReference>
<accession>A0ABR0UK22</accession>
<name>A0ABR0UK22_REHGL</name>
<gene>
    <name evidence="2" type="ORF">DH2020_043303</name>
</gene>
<proteinExistence type="predicted"/>
<reference evidence="2 3" key="1">
    <citation type="journal article" date="2021" name="Comput. Struct. Biotechnol. J.">
        <title>De novo genome assembly of the potent medicinal plant Rehmannia glutinosa using nanopore technology.</title>
        <authorList>
            <person name="Ma L."/>
            <person name="Dong C."/>
            <person name="Song C."/>
            <person name="Wang X."/>
            <person name="Zheng X."/>
            <person name="Niu Y."/>
            <person name="Chen S."/>
            <person name="Feng W."/>
        </authorList>
    </citation>
    <scope>NUCLEOTIDE SEQUENCE [LARGE SCALE GENOMIC DNA]</scope>
    <source>
        <strain evidence="2">DH-2019</strain>
    </source>
</reference>
<evidence type="ECO:0000256" key="1">
    <source>
        <dbReference type="ARBA" id="ARBA00022679"/>
    </source>
</evidence>
<keyword evidence="3" id="KW-1185">Reference proteome</keyword>
<organism evidence="2 3">
    <name type="scientific">Rehmannia glutinosa</name>
    <name type="common">Chinese foxglove</name>
    <dbReference type="NCBI Taxonomy" id="99300"/>
    <lineage>
        <taxon>Eukaryota</taxon>
        <taxon>Viridiplantae</taxon>
        <taxon>Streptophyta</taxon>
        <taxon>Embryophyta</taxon>
        <taxon>Tracheophyta</taxon>
        <taxon>Spermatophyta</taxon>
        <taxon>Magnoliopsida</taxon>
        <taxon>eudicotyledons</taxon>
        <taxon>Gunneridae</taxon>
        <taxon>Pentapetalae</taxon>
        <taxon>asterids</taxon>
        <taxon>lamiids</taxon>
        <taxon>Lamiales</taxon>
        <taxon>Orobanchaceae</taxon>
        <taxon>Rehmannieae</taxon>
        <taxon>Rehmannia</taxon>
    </lineage>
</organism>
<evidence type="ECO:0000313" key="3">
    <source>
        <dbReference type="Proteomes" id="UP001318860"/>
    </source>
</evidence>
<dbReference type="SUPFAM" id="SSF53756">
    <property type="entry name" value="UDP-Glycosyltransferase/glycogen phosphorylase"/>
    <property type="match status" value="1"/>
</dbReference>
<dbReference type="CDD" id="cd03784">
    <property type="entry name" value="GT1_Gtf-like"/>
    <property type="match status" value="1"/>
</dbReference>
<dbReference type="PANTHER" id="PTHR48044:SF82">
    <property type="entry name" value="GLYCOSYLTRANSFERASE"/>
    <property type="match status" value="1"/>
</dbReference>
<sequence length="358" mass="40519">MFPWLAHGHIFPYLELAKRILIRKNFHIYFCSTAINFSSINQFIQKNSLDNSIELVQLHLQPSIELPPHYHTTKNLPSNLNFTLLKAFQTAKSSFADIINKLKPDLVIYDIFQPWAAKIALSLNISAVHFAAFGAATVSFVHHHYNCWDDNFPFTALCLEDHEKKSVDALIEFLGFEGKYIDYASAVSRTKMVPVGPLVTGVCENAEESSEIDEIAKGLELSGVNFIWVIRFPVEEKNISIEEAIPEGFLDRMKNRGKIVSGWAPQANILGHPNTGMPMKLNMYIDARMLVDAGACVEVKREENEVFKGEEVAKVINQVIVGKTGEVLRQRAQELSEKMRMEEEQALTKRLSSYGRFV</sequence>
<keyword evidence="1" id="KW-0808">Transferase</keyword>